<dbReference type="PANTHER" id="PTHR43751">
    <property type="entry name" value="SULFATASE"/>
    <property type="match status" value="1"/>
</dbReference>
<dbReference type="Pfam" id="PF00884">
    <property type="entry name" value="Sulfatase"/>
    <property type="match status" value="1"/>
</dbReference>
<organism evidence="2 3">
    <name type="scientific">Petrotoga miotherma DSM 10691</name>
    <dbReference type="NCBI Taxonomy" id="1434326"/>
    <lineage>
        <taxon>Bacteria</taxon>
        <taxon>Thermotogati</taxon>
        <taxon>Thermotogota</taxon>
        <taxon>Thermotogae</taxon>
        <taxon>Petrotogales</taxon>
        <taxon>Petrotogaceae</taxon>
        <taxon>Petrotoga</taxon>
    </lineage>
</organism>
<accession>A0A2K1PAP2</accession>
<dbReference type="InterPro" id="IPR000917">
    <property type="entry name" value="Sulfatase_N"/>
</dbReference>
<sequence>MRILFIDIDTLRADHLGSYGYLRETSPNIDDVAKEGIRFDNYYCSDAPCLPSRGALSTGKFGIKTGLVGHGGTTADMRIEGKNRDFQDKLAYMSLPALLKNIGFHTVTVSPFGERHSAWWFYAGFNEVYNPGKCGLERADEIVPSALEWLNKNAESDNWFLHVNVWDPHTPYRTPSDFGDPFENSPIPGWYNEELIKRHRKLAGPHTAQDLNMYDNREDPRFPRQPGEIKNMNDLKQLIDGYDTGIRYADFWIGKIIDMLKEKRVYENTAVIISADHGENIGELGIYAEHATADNITSRIPLIIKWPGGLKSHVHQGFLYNLDLISTLYEIFESEIKSKFSEEYIQMFKKEMDGISFADVIFKGEKISRKYLILSQMAHVCQRSVRFDDWIYMRSYHDGYHLFPKEMLFNLKEDPHERNDIAKESPEICREALSYLNEWHDEMMKELPEGYQVDPLQTVLKEGGPYHARGHLKTYYERLKETGREKAAEELKRKYPAEF</sequence>
<dbReference type="SUPFAM" id="SSF53649">
    <property type="entry name" value="Alkaline phosphatase-like"/>
    <property type="match status" value="1"/>
</dbReference>
<name>A0A2K1PAP2_9BACT</name>
<dbReference type="InterPro" id="IPR052701">
    <property type="entry name" value="GAG_Ulvan_Degrading_Sulfatases"/>
</dbReference>
<proteinExistence type="predicted"/>
<comment type="caution">
    <text evidence="2">The sequence shown here is derived from an EMBL/GenBank/DDBJ whole genome shotgun (WGS) entry which is preliminary data.</text>
</comment>
<protein>
    <submittedName>
        <fullName evidence="2">Sulfatase</fullName>
    </submittedName>
</protein>
<keyword evidence="3" id="KW-1185">Reference proteome</keyword>
<evidence type="ECO:0000313" key="3">
    <source>
        <dbReference type="Proteomes" id="UP000236199"/>
    </source>
</evidence>
<dbReference type="Proteomes" id="UP000236199">
    <property type="component" value="Unassembled WGS sequence"/>
</dbReference>
<dbReference type="RefSeq" id="WP_103078920.1">
    <property type="nucleotide sequence ID" value="NZ_AZRM01000027.1"/>
</dbReference>
<evidence type="ECO:0000313" key="2">
    <source>
        <dbReference type="EMBL" id="PNR99861.1"/>
    </source>
</evidence>
<feature type="domain" description="Sulfatase N-terminal" evidence="1">
    <location>
        <begin position="3"/>
        <end position="332"/>
    </location>
</feature>
<evidence type="ECO:0000259" key="1">
    <source>
        <dbReference type="Pfam" id="PF00884"/>
    </source>
</evidence>
<dbReference type="PANTHER" id="PTHR43751:SF3">
    <property type="entry name" value="SULFATASE N-TERMINAL DOMAIN-CONTAINING PROTEIN"/>
    <property type="match status" value="1"/>
</dbReference>
<dbReference type="InterPro" id="IPR017850">
    <property type="entry name" value="Alkaline_phosphatase_core_sf"/>
</dbReference>
<dbReference type="OrthoDB" id="5901192at2"/>
<reference evidence="2 3" key="1">
    <citation type="submission" date="2013-12" db="EMBL/GenBank/DDBJ databases">
        <title>Comparative genomics of Petrotoga isolates.</title>
        <authorList>
            <person name="Nesbo C.L."/>
            <person name="Charchuk R."/>
            <person name="Chow K."/>
        </authorList>
    </citation>
    <scope>NUCLEOTIDE SEQUENCE [LARGE SCALE GENOMIC DNA]</scope>
    <source>
        <strain evidence="2 3">DSM 10691</strain>
    </source>
</reference>
<dbReference type="Gene3D" id="3.40.720.10">
    <property type="entry name" value="Alkaline Phosphatase, subunit A"/>
    <property type="match status" value="1"/>
</dbReference>
<dbReference type="EMBL" id="AZRM01000027">
    <property type="protein sequence ID" value="PNR99861.1"/>
    <property type="molecule type" value="Genomic_DNA"/>
</dbReference>
<dbReference type="CDD" id="cd16148">
    <property type="entry name" value="sulfatase_like"/>
    <property type="match status" value="1"/>
</dbReference>
<gene>
    <name evidence="2" type="ORF">X928_06210</name>
</gene>
<dbReference type="AlphaFoldDB" id="A0A2K1PAP2"/>